<protein>
    <submittedName>
        <fullName evidence="1">Uncharacterized protein</fullName>
    </submittedName>
</protein>
<organism evidence="1 2">
    <name type="scientific">Stephania cephalantha</name>
    <dbReference type="NCBI Taxonomy" id="152367"/>
    <lineage>
        <taxon>Eukaryota</taxon>
        <taxon>Viridiplantae</taxon>
        <taxon>Streptophyta</taxon>
        <taxon>Embryophyta</taxon>
        <taxon>Tracheophyta</taxon>
        <taxon>Spermatophyta</taxon>
        <taxon>Magnoliopsida</taxon>
        <taxon>Ranunculales</taxon>
        <taxon>Menispermaceae</taxon>
        <taxon>Menispermoideae</taxon>
        <taxon>Cissampelideae</taxon>
        <taxon>Stephania</taxon>
    </lineage>
</organism>
<name>A0AAP0KU77_9MAGN</name>
<comment type="caution">
    <text evidence="1">The sequence shown here is derived from an EMBL/GenBank/DDBJ whole genome shotgun (WGS) entry which is preliminary data.</text>
</comment>
<dbReference type="Proteomes" id="UP001419268">
    <property type="component" value="Unassembled WGS sequence"/>
</dbReference>
<sequence length="133" mass="14988">MDPKSSKQPQEVPIFLEMGGESKITKMKDFQIVLGGKDEGKKQLGLKRSSNKDRHTKVNRRGRRIQRFITDQRCKSQNLTCLWLSGSWSLASSASFTGPTKLPPLTIKQAISVDGEGWSDGEDEESWMDFVRA</sequence>
<accession>A0AAP0KU77</accession>
<dbReference type="AlphaFoldDB" id="A0AAP0KU77"/>
<proteinExistence type="predicted"/>
<dbReference type="EMBL" id="JBBNAG010000002">
    <property type="protein sequence ID" value="KAK9158330.1"/>
    <property type="molecule type" value="Genomic_DNA"/>
</dbReference>
<reference evidence="1 2" key="1">
    <citation type="submission" date="2024-01" db="EMBL/GenBank/DDBJ databases">
        <title>Genome assemblies of Stephania.</title>
        <authorList>
            <person name="Yang L."/>
        </authorList>
    </citation>
    <scope>NUCLEOTIDE SEQUENCE [LARGE SCALE GENOMIC DNA]</scope>
    <source>
        <strain evidence="1">JXDWG</strain>
        <tissue evidence="1">Leaf</tissue>
    </source>
</reference>
<evidence type="ECO:0000313" key="1">
    <source>
        <dbReference type="EMBL" id="KAK9158330.1"/>
    </source>
</evidence>
<gene>
    <name evidence="1" type="ORF">Scep_004904</name>
</gene>
<keyword evidence="2" id="KW-1185">Reference proteome</keyword>
<evidence type="ECO:0000313" key="2">
    <source>
        <dbReference type="Proteomes" id="UP001419268"/>
    </source>
</evidence>